<organism evidence="1 2">
    <name type="scientific">Roseofilum casamattae BLCC-M143</name>
    <dbReference type="NCBI Taxonomy" id="3022442"/>
    <lineage>
        <taxon>Bacteria</taxon>
        <taxon>Bacillati</taxon>
        <taxon>Cyanobacteriota</taxon>
        <taxon>Cyanophyceae</taxon>
        <taxon>Desertifilales</taxon>
        <taxon>Desertifilaceae</taxon>
        <taxon>Roseofilum</taxon>
        <taxon>Roseofilum casamattae</taxon>
    </lineage>
</organism>
<accession>A0ABT7BSF1</accession>
<proteinExistence type="predicted"/>
<evidence type="ECO:0000313" key="2">
    <source>
        <dbReference type="Proteomes" id="UP001232992"/>
    </source>
</evidence>
<name>A0ABT7BSF1_9CYAN</name>
<keyword evidence="2" id="KW-1185">Reference proteome</keyword>
<evidence type="ECO:0000313" key="1">
    <source>
        <dbReference type="EMBL" id="MDJ1182000.1"/>
    </source>
</evidence>
<evidence type="ECO:0008006" key="3">
    <source>
        <dbReference type="Google" id="ProtNLM"/>
    </source>
</evidence>
<sequence>MLGYFLIGWGDRALARNRVCAIDFALVFKLKLLYHIAVLCIPHRSRSTFPDLTGDRLKKATTQHQSLIDILF</sequence>
<reference evidence="1 2" key="1">
    <citation type="submission" date="2023-01" db="EMBL/GenBank/DDBJ databases">
        <title>Novel diversity within Roseofilum (Cyanobacteria; Desertifilaceae) from marine benthic mats with descriptions of four novel species.</title>
        <authorList>
            <person name="Wang Y."/>
            <person name="Berthold D.E."/>
            <person name="Hu J."/>
            <person name="Lefler F.W."/>
            <person name="Laughinghouse H.D. IV."/>
        </authorList>
    </citation>
    <scope>NUCLEOTIDE SEQUENCE [LARGE SCALE GENOMIC DNA]</scope>
    <source>
        <strain evidence="1 2">BLCC-M143</strain>
    </source>
</reference>
<protein>
    <recommendedName>
        <fullName evidence="3">Transposase</fullName>
    </recommendedName>
</protein>
<dbReference type="EMBL" id="JAQOSQ010000001">
    <property type="protein sequence ID" value="MDJ1182000.1"/>
    <property type="molecule type" value="Genomic_DNA"/>
</dbReference>
<gene>
    <name evidence="1" type="ORF">PMH09_02220</name>
</gene>
<dbReference type="RefSeq" id="WP_283756649.1">
    <property type="nucleotide sequence ID" value="NZ_JAQOSQ010000001.1"/>
</dbReference>
<dbReference type="Proteomes" id="UP001232992">
    <property type="component" value="Unassembled WGS sequence"/>
</dbReference>
<comment type="caution">
    <text evidence="1">The sequence shown here is derived from an EMBL/GenBank/DDBJ whole genome shotgun (WGS) entry which is preliminary data.</text>
</comment>